<dbReference type="InterPro" id="IPR001054">
    <property type="entry name" value="A/G_cyclase"/>
</dbReference>
<feature type="modified residue" description="4-aspartylphosphate" evidence="1">
    <location>
        <position position="56"/>
    </location>
</feature>
<gene>
    <name evidence="4" type="ORF">DES47_105441</name>
</gene>
<feature type="domain" description="Response regulatory" evidence="2">
    <location>
        <begin position="7"/>
        <end position="123"/>
    </location>
</feature>
<dbReference type="InterPro" id="IPR050697">
    <property type="entry name" value="Adenylyl/Guanylyl_Cyclase_3/4"/>
</dbReference>
<dbReference type="OrthoDB" id="9802500at2"/>
<dbReference type="GO" id="GO:0009190">
    <property type="term" value="P:cyclic nucleotide biosynthetic process"/>
    <property type="evidence" value="ECO:0007669"/>
    <property type="project" value="InterPro"/>
</dbReference>
<comment type="caution">
    <text evidence="4">The sequence shown here is derived from an EMBL/GenBank/DDBJ whole genome shotgun (WGS) entry which is preliminary data.</text>
</comment>
<feature type="domain" description="Guanylate cyclase" evidence="3">
    <location>
        <begin position="163"/>
        <end position="295"/>
    </location>
</feature>
<dbReference type="Gene3D" id="3.40.50.2300">
    <property type="match status" value="1"/>
</dbReference>
<keyword evidence="1" id="KW-0597">Phosphoprotein</keyword>
<dbReference type="SUPFAM" id="SSF52172">
    <property type="entry name" value="CheY-like"/>
    <property type="match status" value="1"/>
</dbReference>
<dbReference type="GO" id="GO:0004016">
    <property type="term" value="F:adenylate cyclase activity"/>
    <property type="evidence" value="ECO:0007669"/>
    <property type="project" value="UniProtKB-ARBA"/>
</dbReference>
<dbReference type="CDD" id="cd00156">
    <property type="entry name" value="REC"/>
    <property type="match status" value="1"/>
</dbReference>
<dbReference type="SMART" id="SM00044">
    <property type="entry name" value="CYCc"/>
    <property type="match status" value="1"/>
</dbReference>
<evidence type="ECO:0000313" key="4">
    <source>
        <dbReference type="EMBL" id="TDP63435.1"/>
    </source>
</evidence>
<organism evidence="4 5">
    <name type="scientific">Roseateles toxinivorans</name>
    <dbReference type="NCBI Taxonomy" id="270368"/>
    <lineage>
        <taxon>Bacteria</taxon>
        <taxon>Pseudomonadati</taxon>
        <taxon>Pseudomonadota</taxon>
        <taxon>Betaproteobacteria</taxon>
        <taxon>Burkholderiales</taxon>
        <taxon>Sphaerotilaceae</taxon>
        <taxon>Roseateles</taxon>
    </lineage>
</organism>
<keyword evidence="5" id="KW-1185">Reference proteome</keyword>
<dbReference type="PROSITE" id="PS50125">
    <property type="entry name" value="GUANYLATE_CYCLASE_2"/>
    <property type="match status" value="1"/>
</dbReference>
<dbReference type="PANTHER" id="PTHR43081">
    <property type="entry name" value="ADENYLATE CYCLASE, TERMINAL-DIFFERENTIATION SPECIFIC-RELATED"/>
    <property type="match status" value="1"/>
</dbReference>
<dbReference type="InterPro" id="IPR029787">
    <property type="entry name" value="Nucleotide_cyclase"/>
</dbReference>
<dbReference type="PANTHER" id="PTHR43081:SF1">
    <property type="entry name" value="ADENYLATE CYCLASE, TERMINAL-DIFFERENTIATION SPECIFIC"/>
    <property type="match status" value="1"/>
</dbReference>
<dbReference type="GO" id="GO:0000160">
    <property type="term" value="P:phosphorelay signal transduction system"/>
    <property type="evidence" value="ECO:0007669"/>
    <property type="project" value="InterPro"/>
</dbReference>
<dbReference type="PROSITE" id="PS50110">
    <property type="entry name" value="RESPONSE_REGULATORY"/>
    <property type="match status" value="1"/>
</dbReference>
<evidence type="ECO:0000313" key="5">
    <source>
        <dbReference type="Proteomes" id="UP000295361"/>
    </source>
</evidence>
<sequence length="349" mass="37755">MRDQGARLLLVDDNRVNRLLLARLLSQLGHQAELAENGRQALRMLRERRYDLLVLDIEMPEMDGFEVLSRMLEDPELRDLPVIVTSALEGLDNAVRCIELGAEDYLSKPVNPVLLKARINASLEKKRLRDAQRDLVSRFATLEVAQDLARSGFSLGGRRVHGAVLFCDIRGFTRMVETQTPEEIIELLNTYYTLMFDAITGMGGVVNQIIGDGLMAIFGAPMPLQAPAACAVAAALEMVAMIEQFSGEQVAAGKSALRIGVGIASGHMVAGYTGTESRATYTCVGDTVNVAARLEAHTKEAQRAILIDGASCAALEGVLPDYAVIEALGPVQLKGRAAPVEVFAVLRPA</sequence>
<protein>
    <submittedName>
        <fullName evidence="4">Class 3 adenylate cyclase</fullName>
    </submittedName>
</protein>
<dbReference type="Pfam" id="PF00211">
    <property type="entry name" value="Guanylate_cyc"/>
    <property type="match status" value="1"/>
</dbReference>
<dbReference type="SUPFAM" id="SSF55073">
    <property type="entry name" value="Nucleotide cyclase"/>
    <property type="match status" value="1"/>
</dbReference>
<dbReference type="EMBL" id="SNXS01000005">
    <property type="protein sequence ID" value="TDP63435.1"/>
    <property type="molecule type" value="Genomic_DNA"/>
</dbReference>
<dbReference type="AlphaFoldDB" id="A0A4R6QMG4"/>
<name>A0A4R6QMG4_9BURK</name>
<proteinExistence type="predicted"/>
<evidence type="ECO:0000256" key="1">
    <source>
        <dbReference type="PROSITE-ProRule" id="PRU00169"/>
    </source>
</evidence>
<reference evidence="4 5" key="1">
    <citation type="submission" date="2019-03" db="EMBL/GenBank/DDBJ databases">
        <title>Genomic Encyclopedia of Type Strains, Phase IV (KMG-IV): sequencing the most valuable type-strain genomes for metagenomic binning, comparative biology and taxonomic classification.</title>
        <authorList>
            <person name="Goeker M."/>
        </authorList>
    </citation>
    <scope>NUCLEOTIDE SEQUENCE [LARGE SCALE GENOMIC DNA]</scope>
    <source>
        <strain evidence="4 5">DSM 16998</strain>
    </source>
</reference>
<dbReference type="Proteomes" id="UP000295361">
    <property type="component" value="Unassembled WGS sequence"/>
</dbReference>
<evidence type="ECO:0000259" key="3">
    <source>
        <dbReference type="PROSITE" id="PS50125"/>
    </source>
</evidence>
<dbReference type="InterPro" id="IPR001789">
    <property type="entry name" value="Sig_transdc_resp-reg_receiver"/>
</dbReference>
<dbReference type="Gene3D" id="3.30.70.1230">
    <property type="entry name" value="Nucleotide cyclase"/>
    <property type="match status" value="1"/>
</dbReference>
<accession>A0A4R6QMG4</accession>
<evidence type="ECO:0000259" key="2">
    <source>
        <dbReference type="PROSITE" id="PS50110"/>
    </source>
</evidence>
<dbReference type="SMART" id="SM00448">
    <property type="entry name" value="REC"/>
    <property type="match status" value="1"/>
</dbReference>
<dbReference type="InParanoid" id="A0A4R6QMG4"/>
<dbReference type="Pfam" id="PF00072">
    <property type="entry name" value="Response_reg"/>
    <property type="match status" value="1"/>
</dbReference>
<dbReference type="RefSeq" id="WP_133702599.1">
    <property type="nucleotide sequence ID" value="NZ_SNXS01000005.1"/>
</dbReference>
<dbReference type="InterPro" id="IPR011006">
    <property type="entry name" value="CheY-like_superfamily"/>
</dbReference>
<dbReference type="CDD" id="cd07302">
    <property type="entry name" value="CHD"/>
    <property type="match status" value="1"/>
</dbReference>